<dbReference type="GO" id="GO:0051301">
    <property type="term" value="P:cell division"/>
    <property type="evidence" value="ECO:0007669"/>
    <property type="project" value="UniProtKB-KW"/>
</dbReference>
<gene>
    <name evidence="6" type="ORF">B1A_09694</name>
</gene>
<dbReference type="NCBIfam" id="TIGR00281">
    <property type="entry name" value="SMC-Scp complex subunit ScpB"/>
    <property type="match status" value="1"/>
</dbReference>
<protein>
    <submittedName>
        <fullName evidence="6">Segregation and condensation protein B</fullName>
    </submittedName>
</protein>
<dbReference type="Gene3D" id="1.10.10.10">
    <property type="entry name" value="Winged helix-like DNA-binding domain superfamily/Winged helix DNA-binding domain"/>
    <property type="match status" value="2"/>
</dbReference>
<evidence type="ECO:0000313" key="6">
    <source>
        <dbReference type="EMBL" id="EQD61468.1"/>
    </source>
</evidence>
<dbReference type="PANTHER" id="PTHR34298:SF2">
    <property type="entry name" value="SEGREGATION AND CONDENSATION PROTEIN B"/>
    <property type="match status" value="1"/>
</dbReference>
<evidence type="ECO:0000256" key="5">
    <source>
        <dbReference type="SAM" id="MobiDB-lite"/>
    </source>
</evidence>
<evidence type="ECO:0000256" key="1">
    <source>
        <dbReference type="ARBA" id="ARBA00022490"/>
    </source>
</evidence>
<dbReference type="EMBL" id="AUZX01006915">
    <property type="protein sequence ID" value="EQD61468.1"/>
    <property type="molecule type" value="Genomic_DNA"/>
</dbReference>
<organism evidence="6">
    <name type="scientific">mine drainage metagenome</name>
    <dbReference type="NCBI Taxonomy" id="410659"/>
    <lineage>
        <taxon>unclassified sequences</taxon>
        <taxon>metagenomes</taxon>
        <taxon>ecological metagenomes</taxon>
    </lineage>
</organism>
<accession>T1AYM8</accession>
<proteinExistence type="predicted"/>
<dbReference type="InterPro" id="IPR036388">
    <property type="entry name" value="WH-like_DNA-bd_sf"/>
</dbReference>
<dbReference type="PANTHER" id="PTHR34298">
    <property type="entry name" value="SEGREGATION AND CONDENSATION PROTEIN B"/>
    <property type="match status" value="1"/>
</dbReference>
<evidence type="ECO:0000256" key="2">
    <source>
        <dbReference type="ARBA" id="ARBA00022618"/>
    </source>
</evidence>
<keyword evidence="4" id="KW-0131">Cell cycle</keyword>
<feature type="region of interest" description="Disordered" evidence="5">
    <location>
        <begin position="187"/>
        <end position="240"/>
    </location>
</feature>
<dbReference type="AlphaFoldDB" id="T1AYM8"/>
<dbReference type="GO" id="GO:0051304">
    <property type="term" value="P:chromosome separation"/>
    <property type="evidence" value="ECO:0007669"/>
    <property type="project" value="InterPro"/>
</dbReference>
<dbReference type="SUPFAM" id="SSF46785">
    <property type="entry name" value="Winged helix' DNA-binding domain"/>
    <property type="match status" value="2"/>
</dbReference>
<feature type="compositionally biased region" description="Low complexity" evidence="5">
    <location>
        <begin position="211"/>
        <end position="224"/>
    </location>
</feature>
<evidence type="ECO:0000256" key="4">
    <source>
        <dbReference type="ARBA" id="ARBA00023306"/>
    </source>
</evidence>
<reference evidence="6" key="1">
    <citation type="submission" date="2013-08" db="EMBL/GenBank/DDBJ databases">
        <authorList>
            <person name="Mendez C."/>
            <person name="Richter M."/>
            <person name="Ferrer M."/>
            <person name="Sanchez J."/>
        </authorList>
    </citation>
    <scope>NUCLEOTIDE SEQUENCE</scope>
</reference>
<keyword evidence="1" id="KW-0963">Cytoplasm</keyword>
<keyword evidence="2" id="KW-0132">Cell division</keyword>
<sequence length="240" mass="25994">MDTDQIKRILEAALLASLEPLSSTRLAGLFTEDEGITAGDIACALEALQADAPARGVVLSEVASGYRYQVAGDVHAWVARLNAERPTRYSRALLETLSLIAYRQPITRGEIEQIRGVVVSSNIIRTLEEREWIRIVGHRDVAGRPALFGTTRQFLDYFNLKALEDLPPLAEIRDLEELAPQFEFEAALGSTSPAPPARIDTEAGTVGIAPDFSESSDSVDSPASGEIAPAQDPDSKEHLA</sequence>
<dbReference type="InterPro" id="IPR005234">
    <property type="entry name" value="ScpB_csome_segregation"/>
</dbReference>
<keyword evidence="3" id="KW-0159">Chromosome partition</keyword>
<dbReference type="Pfam" id="PF04079">
    <property type="entry name" value="SMC_ScpB"/>
    <property type="match status" value="1"/>
</dbReference>
<name>T1AYM8_9ZZZZ</name>
<comment type="caution">
    <text evidence="6">The sequence shown here is derived from an EMBL/GenBank/DDBJ whole genome shotgun (WGS) entry which is preliminary data.</text>
</comment>
<dbReference type="InterPro" id="IPR036390">
    <property type="entry name" value="WH_DNA-bd_sf"/>
</dbReference>
<evidence type="ECO:0000256" key="3">
    <source>
        <dbReference type="ARBA" id="ARBA00022829"/>
    </source>
</evidence>
<reference evidence="6" key="2">
    <citation type="journal article" date="2014" name="ISME J.">
        <title>Microbial stratification in low pH oxic and suboxic macroscopic growths along an acid mine drainage.</title>
        <authorList>
            <person name="Mendez-Garcia C."/>
            <person name="Mesa V."/>
            <person name="Sprenger R.R."/>
            <person name="Richter M."/>
            <person name="Diez M.S."/>
            <person name="Solano J."/>
            <person name="Bargiela R."/>
            <person name="Golyshina O.V."/>
            <person name="Manteca A."/>
            <person name="Ramos J.L."/>
            <person name="Gallego J.R."/>
            <person name="Llorente I."/>
            <person name="Martins Dos Santos V.A."/>
            <person name="Jensen O.N."/>
            <person name="Pelaez A.I."/>
            <person name="Sanchez J."/>
            <person name="Ferrer M."/>
        </authorList>
    </citation>
    <scope>NUCLEOTIDE SEQUENCE</scope>
</reference>